<sequence>MGLSRGHFYFNVPQTGPQILEHYCNIHRTVCDKGGYPGLRQGFFQSCTMLDVCRRSHSTCTTMGVLWVLHHGLCYTESAMKVIKLCHKLWYSSKNVIFSLPNYHLRN</sequence>
<dbReference type="AlphaFoldDB" id="A0A7S1IMW9"/>
<evidence type="ECO:0000313" key="1">
    <source>
        <dbReference type="EMBL" id="CAD9017680.1"/>
    </source>
</evidence>
<accession>A0A7S1IMW9</accession>
<organism evidence="1">
    <name type="scientific">Eutreptiella gymnastica</name>
    <dbReference type="NCBI Taxonomy" id="73025"/>
    <lineage>
        <taxon>Eukaryota</taxon>
        <taxon>Discoba</taxon>
        <taxon>Euglenozoa</taxon>
        <taxon>Euglenida</taxon>
        <taxon>Spirocuta</taxon>
        <taxon>Euglenophyceae</taxon>
        <taxon>Eutreptiales</taxon>
        <taxon>Eutreptiaceae</taxon>
        <taxon>Eutreptiella</taxon>
    </lineage>
</organism>
<name>A0A7S1IMW9_9EUGL</name>
<reference evidence="1" key="1">
    <citation type="submission" date="2021-01" db="EMBL/GenBank/DDBJ databases">
        <authorList>
            <person name="Corre E."/>
            <person name="Pelletier E."/>
            <person name="Niang G."/>
            <person name="Scheremetjew M."/>
            <person name="Finn R."/>
            <person name="Kale V."/>
            <person name="Holt S."/>
            <person name="Cochrane G."/>
            <person name="Meng A."/>
            <person name="Brown T."/>
            <person name="Cohen L."/>
        </authorList>
    </citation>
    <scope>NUCLEOTIDE SEQUENCE</scope>
    <source>
        <strain evidence="1">NIES-381</strain>
    </source>
</reference>
<dbReference type="EMBL" id="HBGA01077085">
    <property type="protein sequence ID" value="CAD9017680.1"/>
    <property type="molecule type" value="Transcribed_RNA"/>
</dbReference>
<protein>
    <submittedName>
        <fullName evidence="1">Uncharacterized protein</fullName>
    </submittedName>
</protein>
<gene>
    <name evidence="1" type="ORF">EGYM00392_LOCUS28790</name>
</gene>
<proteinExistence type="predicted"/>